<reference evidence="2 3" key="1">
    <citation type="submission" date="2024-02" db="EMBL/GenBank/DDBJ databases">
        <authorList>
            <person name="Chen Y."/>
            <person name="Shah S."/>
            <person name="Dougan E. K."/>
            <person name="Thang M."/>
            <person name="Chan C."/>
        </authorList>
    </citation>
    <scope>NUCLEOTIDE SEQUENCE [LARGE SCALE GENOMIC DNA]</scope>
</reference>
<dbReference type="Proteomes" id="UP001642484">
    <property type="component" value="Unassembled WGS sequence"/>
</dbReference>
<feature type="repeat" description="ANK" evidence="1">
    <location>
        <begin position="28"/>
        <end position="60"/>
    </location>
</feature>
<evidence type="ECO:0000256" key="1">
    <source>
        <dbReference type="PROSITE-ProRule" id="PRU00023"/>
    </source>
</evidence>
<sequence>MSVVAEPKAFKVLQRLLDVGISFRADQEGLTALHYAAFAGSEEAVGSLLAARASVDALAQKGVCGEYFQRFSTVFIVCSLLARRHLT</sequence>
<name>A0ABP0LRK2_9DINO</name>
<keyword evidence="1" id="KW-0040">ANK repeat</keyword>
<dbReference type="Gene3D" id="1.25.40.20">
    <property type="entry name" value="Ankyrin repeat-containing domain"/>
    <property type="match status" value="1"/>
</dbReference>
<dbReference type="EMBL" id="CAXAMN010013581">
    <property type="protein sequence ID" value="CAK9041252.1"/>
    <property type="molecule type" value="Genomic_DNA"/>
</dbReference>
<protein>
    <recommendedName>
        <fullName evidence="4">Ankyrin repeat protein</fullName>
    </recommendedName>
</protein>
<dbReference type="Pfam" id="PF00023">
    <property type="entry name" value="Ank"/>
    <property type="match status" value="1"/>
</dbReference>
<evidence type="ECO:0008006" key="4">
    <source>
        <dbReference type="Google" id="ProtNLM"/>
    </source>
</evidence>
<accession>A0ABP0LRK2</accession>
<comment type="caution">
    <text evidence="2">The sequence shown here is derived from an EMBL/GenBank/DDBJ whole genome shotgun (WGS) entry which is preliminary data.</text>
</comment>
<dbReference type="InterPro" id="IPR002110">
    <property type="entry name" value="Ankyrin_rpt"/>
</dbReference>
<gene>
    <name evidence="2" type="ORF">CCMP2556_LOCUS22133</name>
</gene>
<proteinExistence type="predicted"/>
<dbReference type="SUPFAM" id="SSF48403">
    <property type="entry name" value="Ankyrin repeat"/>
    <property type="match status" value="1"/>
</dbReference>
<dbReference type="PROSITE" id="PS50297">
    <property type="entry name" value="ANK_REP_REGION"/>
    <property type="match status" value="1"/>
</dbReference>
<evidence type="ECO:0000313" key="3">
    <source>
        <dbReference type="Proteomes" id="UP001642484"/>
    </source>
</evidence>
<organism evidence="2 3">
    <name type="scientific">Durusdinium trenchii</name>
    <dbReference type="NCBI Taxonomy" id="1381693"/>
    <lineage>
        <taxon>Eukaryota</taxon>
        <taxon>Sar</taxon>
        <taxon>Alveolata</taxon>
        <taxon>Dinophyceae</taxon>
        <taxon>Suessiales</taxon>
        <taxon>Symbiodiniaceae</taxon>
        <taxon>Durusdinium</taxon>
    </lineage>
</organism>
<dbReference type="PROSITE" id="PS50088">
    <property type="entry name" value="ANK_REPEAT"/>
    <property type="match status" value="1"/>
</dbReference>
<dbReference type="InterPro" id="IPR036770">
    <property type="entry name" value="Ankyrin_rpt-contain_sf"/>
</dbReference>
<evidence type="ECO:0000313" key="2">
    <source>
        <dbReference type="EMBL" id="CAK9041252.1"/>
    </source>
</evidence>
<keyword evidence="3" id="KW-1185">Reference proteome</keyword>